<keyword evidence="5" id="KW-1185">Reference proteome</keyword>
<dbReference type="AlphaFoldDB" id="A0A9N9ZEM4"/>
<dbReference type="PANTHER" id="PTHR31834:SF8">
    <property type="entry name" value="TRANSFERASE, PUTATIVE (AFU_ORTHOLOGUE AFUA_6G14040)-RELATED"/>
    <property type="match status" value="1"/>
</dbReference>
<name>A0A9N9ZEM4_9HYPO</name>
<evidence type="ECO:0000313" key="4">
    <source>
        <dbReference type="EMBL" id="CAH0053774.1"/>
    </source>
</evidence>
<dbReference type="Proteomes" id="UP000775872">
    <property type="component" value="Unassembled WGS sequence"/>
</dbReference>
<dbReference type="InterPro" id="IPR029044">
    <property type="entry name" value="Nucleotide-diphossugar_trans"/>
</dbReference>
<dbReference type="Gene3D" id="3.90.550.20">
    <property type="match status" value="1"/>
</dbReference>
<dbReference type="GO" id="GO:0000136">
    <property type="term" value="C:mannan polymerase complex"/>
    <property type="evidence" value="ECO:0007669"/>
    <property type="project" value="TreeGrafter"/>
</dbReference>
<evidence type="ECO:0000256" key="3">
    <source>
        <dbReference type="SAM" id="SignalP"/>
    </source>
</evidence>
<proteinExistence type="inferred from homology"/>
<keyword evidence="3" id="KW-0732">Signal</keyword>
<evidence type="ECO:0000256" key="2">
    <source>
        <dbReference type="SAM" id="MobiDB-lite"/>
    </source>
</evidence>
<evidence type="ECO:0008006" key="6">
    <source>
        <dbReference type="Google" id="ProtNLM"/>
    </source>
</evidence>
<reference evidence="4" key="1">
    <citation type="submission" date="2021-10" db="EMBL/GenBank/DDBJ databases">
        <authorList>
            <person name="Piombo E."/>
        </authorList>
    </citation>
    <scope>NUCLEOTIDE SEQUENCE</scope>
</reference>
<organism evidence="4 5">
    <name type="scientific">Clonostachys solani</name>
    <dbReference type="NCBI Taxonomy" id="160281"/>
    <lineage>
        <taxon>Eukaryota</taxon>
        <taxon>Fungi</taxon>
        <taxon>Dikarya</taxon>
        <taxon>Ascomycota</taxon>
        <taxon>Pezizomycotina</taxon>
        <taxon>Sordariomycetes</taxon>
        <taxon>Hypocreomycetidae</taxon>
        <taxon>Hypocreales</taxon>
        <taxon>Bionectriaceae</taxon>
        <taxon>Clonostachys</taxon>
    </lineage>
</organism>
<sequence length="363" mass="40771">MKGLMMLPAPVRSSRAMMLASFCIALILLHTFWRPSWGGSFNNPPPPPPDNLPDHLVTAPGPGPGPIKGPSNPSHNTTHDQDELILPPTPEHPPVPPKPVSRIPKKIWYKKGKRERTLEMLDWEAGCLHRNPGYTSQVMDDEQSDEFVRNTYADHKELLDIYLGLTVPILKADIFRYLVLYHEGGIWFDLDVSCGTVPIDDWVPKEYKENTGLVVGWEFDSPYGANAMRQINSWTILAEPKSPHLWQVVEDIIQRAHEIMEQNNVTASGIRMDMVDDVVLFTGPIRFTGSLWRSMEHNYNHKVDVLKYANLTQPALIEDTVLLPGFSLAASMNRYPEGTVVGPSLVIHHYAGSWKNAEGGESV</sequence>
<dbReference type="Pfam" id="PF04488">
    <property type="entry name" value="Gly_transf_sug"/>
    <property type="match status" value="1"/>
</dbReference>
<dbReference type="PANTHER" id="PTHR31834">
    <property type="entry name" value="INITIATION-SPECIFIC ALPHA-1,6-MANNOSYLTRANSFERASE"/>
    <property type="match status" value="1"/>
</dbReference>
<accession>A0A9N9ZEM4</accession>
<dbReference type="EMBL" id="CABFOC020000045">
    <property type="protein sequence ID" value="CAH0053774.1"/>
    <property type="molecule type" value="Genomic_DNA"/>
</dbReference>
<dbReference type="GO" id="GO:0000009">
    <property type="term" value="F:alpha-1,6-mannosyltransferase activity"/>
    <property type="evidence" value="ECO:0007669"/>
    <property type="project" value="InterPro"/>
</dbReference>
<evidence type="ECO:0000256" key="1">
    <source>
        <dbReference type="ARBA" id="ARBA00009003"/>
    </source>
</evidence>
<feature type="compositionally biased region" description="Pro residues" evidence="2">
    <location>
        <begin position="87"/>
        <end position="99"/>
    </location>
</feature>
<dbReference type="InterPro" id="IPR039367">
    <property type="entry name" value="Och1-like"/>
</dbReference>
<dbReference type="GO" id="GO:0006487">
    <property type="term" value="P:protein N-linked glycosylation"/>
    <property type="evidence" value="ECO:0007669"/>
    <property type="project" value="TreeGrafter"/>
</dbReference>
<comment type="caution">
    <text evidence="4">The sequence shown here is derived from an EMBL/GenBank/DDBJ whole genome shotgun (WGS) entry which is preliminary data.</text>
</comment>
<feature type="chain" id="PRO_5040497645" description="Initiation-specific alpha-1,6-mannosyltransferase" evidence="3">
    <location>
        <begin position="39"/>
        <end position="363"/>
    </location>
</feature>
<dbReference type="SUPFAM" id="SSF53448">
    <property type="entry name" value="Nucleotide-diphospho-sugar transferases"/>
    <property type="match status" value="1"/>
</dbReference>
<feature type="region of interest" description="Disordered" evidence="2">
    <location>
        <begin position="43"/>
        <end position="102"/>
    </location>
</feature>
<feature type="signal peptide" evidence="3">
    <location>
        <begin position="1"/>
        <end position="38"/>
    </location>
</feature>
<dbReference type="InterPro" id="IPR007577">
    <property type="entry name" value="GlycoTrfase_DXD_sugar-bd_CS"/>
</dbReference>
<comment type="similarity">
    <text evidence="1">Belongs to the glycosyltransferase 32 family.</text>
</comment>
<evidence type="ECO:0000313" key="5">
    <source>
        <dbReference type="Proteomes" id="UP000775872"/>
    </source>
</evidence>
<protein>
    <recommendedName>
        <fullName evidence="6">Initiation-specific alpha-1,6-mannosyltransferase</fullName>
    </recommendedName>
</protein>
<dbReference type="OrthoDB" id="409543at2759"/>
<gene>
    <name evidence="4" type="ORF">CSOL1703_00005650</name>
</gene>